<feature type="region of interest" description="Disordered" evidence="2">
    <location>
        <begin position="1"/>
        <end position="29"/>
    </location>
</feature>
<feature type="compositionally biased region" description="Polar residues" evidence="2">
    <location>
        <begin position="533"/>
        <end position="549"/>
    </location>
</feature>
<feature type="compositionally biased region" description="Basic and acidic residues" evidence="2">
    <location>
        <begin position="856"/>
        <end position="865"/>
    </location>
</feature>
<feature type="compositionally biased region" description="Basic and acidic residues" evidence="2">
    <location>
        <begin position="61"/>
        <end position="92"/>
    </location>
</feature>
<name>A0AAE0GY05_9CHLO</name>
<accession>A0AAE0GY05</accession>
<feature type="region of interest" description="Disordered" evidence="2">
    <location>
        <begin position="834"/>
        <end position="892"/>
    </location>
</feature>
<feature type="region of interest" description="Disordered" evidence="2">
    <location>
        <begin position="533"/>
        <end position="634"/>
    </location>
</feature>
<evidence type="ECO:0000313" key="4">
    <source>
        <dbReference type="Proteomes" id="UP001190700"/>
    </source>
</evidence>
<feature type="region of interest" description="Disordered" evidence="2">
    <location>
        <begin position="55"/>
        <end position="109"/>
    </location>
</feature>
<evidence type="ECO:0000256" key="1">
    <source>
        <dbReference type="SAM" id="Coils"/>
    </source>
</evidence>
<keyword evidence="4" id="KW-1185">Reference proteome</keyword>
<dbReference type="EMBL" id="LGRX02001357">
    <property type="protein sequence ID" value="KAK3286287.1"/>
    <property type="molecule type" value="Genomic_DNA"/>
</dbReference>
<proteinExistence type="predicted"/>
<feature type="region of interest" description="Disordered" evidence="2">
    <location>
        <begin position="280"/>
        <end position="317"/>
    </location>
</feature>
<feature type="compositionally biased region" description="Pro residues" evidence="2">
    <location>
        <begin position="284"/>
        <end position="293"/>
    </location>
</feature>
<reference evidence="3 4" key="1">
    <citation type="journal article" date="2015" name="Genome Biol. Evol.">
        <title>Comparative Genomics of a Bacterivorous Green Alga Reveals Evolutionary Causalities and Consequences of Phago-Mixotrophic Mode of Nutrition.</title>
        <authorList>
            <person name="Burns J.A."/>
            <person name="Paasch A."/>
            <person name="Narechania A."/>
            <person name="Kim E."/>
        </authorList>
    </citation>
    <scope>NUCLEOTIDE SEQUENCE [LARGE SCALE GENOMIC DNA]</scope>
    <source>
        <strain evidence="3 4">PLY_AMNH</strain>
    </source>
</reference>
<feature type="coiled-coil region" evidence="1">
    <location>
        <begin position="348"/>
        <end position="451"/>
    </location>
</feature>
<evidence type="ECO:0000256" key="2">
    <source>
        <dbReference type="SAM" id="MobiDB-lite"/>
    </source>
</evidence>
<feature type="compositionally biased region" description="Polar residues" evidence="2">
    <location>
        <begin position="598"/>
        <end position="614"/>
    </location>
</feature>
<sequence>MVAGETSECSGQPRPSHTPGMVAAGGEQSFAAQSESFAAELERVEQERAVLMAQKAALEAHGAEAEDRDARREAPPKERSAQSETRSERLCDGGEAGGTSSSRLSGTRKRLEALQRSYLEAAEDMAREMCLSELAGSAPRQGPEAGEDASAGERFAAEPAQRGDGGTQMLLRDVLRGAVPKSAGGTGSAALPADLVLEKYRDGYQRMLLSTEHRHARDKEAQELAHRLEIERQSRLHEEAVAQLLVSVHGGRSGAAAGNPDGSPGPHATRQNILKLVTASLPQPGSPFSPPPADHSAPEAGDRRGRASSSGRASDTSDAWTVLHRAMQGGGAGADGLKIGGNPLLSAAHTLGEQVDALKNECEALQRQLDRAQDEAENTAAYEMYCQRREHEAAVTKLRQIHQEEAQQAQARLTEMESAQQMKSDELRQILQRSEEQAAKVQGDREELRRSLEAEMRCKMETAVAEAMARGEDIEAEAAKHKRHVAEVMTQMQEEQAQQIGRVESESAKKIQWYETEMAHLLSELHAMHALQESTVSEGSPAVDTSTSTPEERTAPDVTPMPGGPPAAREQGPGWDQPHARRAAGGEPMPPPGAVLEVSQQDLLHHGTSGNSSTHRPRPITSPMDCSITPDFGSSILSLTLSSSTEPSAIIGSGGSAAGMTTEGSRVRWAADDLESPAYSGAPHPAPLIRARSAAGDSSGGQSRPSAREQLKPQPTPRGASRPAAGNPRTRCARCGQNDATSPGRCAFHPFLAGNVGPFLYTPEWHACRNAHHTEEQPGCYVRSEHYYPAHLTGSLGASESHPACSSSAVDLAAARGRTGSEARSTPLMAAAATSSLDSSKWPPGETASGALDVHGNQREKESLPRPRNGLPIPTPVEDGSLSGEGNQDGDTDVLIGAADMFITPQGWLKRVPK</sequence>
<feature type="compositionally biased region" description="Basic and acidic residues" evidence="2">
    <location>
        <begin position="296"/>
        <end position="305"/>
    </location>
</feature>
<feature type="region of interest" description="Disordered" evidence="2">
    <location>
        <begin position="132"/>
        <end position="167"/>
    </location>
</feature>
<gene>
    <name evidence="3" type="ORF">CYMTET_6149</name>
</gene>
<dbReference type="AlphaFoldDB" id="A0AAE0GY05"/>
<organism evidence="3 4">
    <name type="scientific">Cymbomonas tetramitiformis</name>
    <dbReference type="NCBI Taxonomy" id="36881"/>
    <lineage>
        <taxon>Eukaryota</taxon>
        <taxon>Viridiplantae</taxon>
        <taxon>Chlorophyta</taxon>
        <taxon>Pyramimonadophyceae</taxon>
        <taxon>Pyramimonadales</taxon>
        <taxon>Pyramimonadaceae</taxon>
        <taxon>Cymbomonas</taxon>
    </lineage>
</organism>
<keyword evidence="1" id="KW-0175">Coiled coil</keyword>
<evidence type="ECO:0000313" key="3">
    <source>
        <dbReference type="EMBL" id="KAK3286287.1"/>
    </source>
</evidence>
<dbReference type="Proteomes" id="UP001190700">
    <property type="component" value="Unassembled WGS sequence"/>
</dbReference>
<feature type="compositionally biased region" description="Low complexity" evidence="2">
    <location>
        <begin position="307"/>
        <end position="317"/>
    </location>
</feature>
<comment type="caution">
    <text evidence="3">The sequence shown here is derived from an EMBL/GenBank/DDBJ whole genome shotgun (WGS) entry which is preliminary data.</text>
</comment>
<protein>
    <submittedName>
        <fullName evidence="3">Uncharacterized protein</fullName>
    </submittedName>
</protein>
<feature type="region of interest" description="Disordered" evidence="2">
    <location>
        <begin position="676"/>
        <end position="736"/>
    </location>
</feature>